<dbReference type="PANTHER" id="PTHR43142:SF1">
    <property type="entry name" value="CARBOXYLIC ESTER HYDROLASE"/>
    <property type="match status" value="1"/>
</dbReference>
<keyword evidence="5" id="KW-0325">Glycoprotein</keyword>
<proteinExistence type="inferred from homology"/>
<keyword evidence="9" id="KW-1185">Reference proteome</keyword>
<evidence type="ECO:0000256" key="1">
    <source>
        <dbReference type="ARBA" id="ARBA00005964"/>
    </source>
</evidence>
<dbReference type="PANTHER" id="PTHR43142">
    <property type="entry name" value="CARBOXYLIC ESTER HYDROLASE"/>
    <property type="match status" value="1"/>
</dbReference>
<accession>A0AAD4JRX2</accession>
<comment type="similarity">
    <text evidence="1">Belongs to the type-B carboxylesterase/lipase family.</text>
</comment>
<reference evidence="8" key="1">
    <citation type="journal article" date="2021" name="Mol. Ecol. Resour.">
        <title>Phylogenomic analyses of the genus Drosophila reveals genomic signals of climate adaptation.</title>
        <authorList>
            <person name="Li F."/>
            <person name="Rane R.V."/>
            <person name="Luria V."/>
            <person name="Xiong Z."/>
            <person name="Chen J."/>
            <person name="Li Z."/>
            <person name="Catullo R.A."/>
            <person name="Griffin P.C."/>
            <person name="Schiffer M."/>
            <person name="Pearce S."/>
            <person name="Lee S.F."/>
            <person name="McElroy K."/>
            <person name="Stocker A."/>
            <person name="Shirriffs J."/>
            <person name="Cockerell F."/>
            <person name="Coppin C."/>
            <person name="Sgro C.M."/>
            <person name="Karger A."/>
            <person name="Cain J.W."/>
            <person name="Weber J.A."/>
            <person name="Santpere G."/>
            <person name="Kirschner M.W."/>
            <person name="Hoffmann A.A."/>
            <person name="Oakeshott J.G."/>
            <person name="Zhang G."/>
        </authorList>
    </citation>
    <scope>NUCLEOTIDE SEQUENCE</scope>
    <source>
        <strain evidence="8">BGI-SZ-2011g</strain>
    </source>
</reference>
<evidence type="ECO:0000256" key="4">
    <source>
        <dbReference type="ARBA" id="ARBA00023157"/>
    </source>
</evidence>
<comment type="caution">
    <text evidence="8">The sequence shown here is derived from an EMBL/GenBank/DDBJ whole genome shotgun (WGS) entry which is preliminary data.</text>
</comment>
<sequence length="568" mass="64111">MLKFGRKSKIKILQLLAIKLKYSKCPETKIVELPVGRVKGKYQSGLCDTGFYSFEGIPYGKPPIGELRFRPPQPAEPWKELDCRQGAEPPVQYIRDTLEVIGKEDCLKLNVYTKHFDTAKPPLPVILYIHGGGFRENGAMRCKYGPDYLMREDMVFVVFSYRLCALGFLSFSSPELGVPGNAAVHDQLLALRWVNKYISHFNGDAKNITIMGTSAGAACVHFMMCLPQACGLFQRVIMISGCMMCPWVNVPETETFAYRLAKSKGYKGSPADADVLKFLCSLSAEEVVKHHLFGPAERCFGHLYPFVPKLESQTSGKAAAGGLLNRPYPQMMREAWSTNIPLLMGATSFEGLVMYPYCKMNNGHMIDLLINQPALILPYDLYSCLPKDERDDCAQKLISFHYGPRTITKSNVIQTLDHFSYKCFWHGMHRSLLSRLAYAQAPTYVFRFDFDSPKSNLMRLKLCGDDILRGVCHADELGFIFPRKIENLNEAGKWTVQRMISIITTFARTGNPNCAETASETWTPVDRKDPFKVMNIGSELEFQTLPEKEGIKVWNKLYKDDACLLYGG</sequence>
<evidence type="ECO:0000256" key="6">
    <source>
        <dbReference type="ARBA" id="ARBA00039155"/>
    </source>
</evidence>
<dbReference type="InterPro" id="IPR029058">
    <property type="entry name" value="AB_hydrolase_fold"/>
</dbReference>
<dbReference type="SUPFAM" id="SSF53474">
    <property type="entry name" value="alpha/beta-Hydrolases"/>
    <property type="match status" value="1"/>
</dbReference>
<dbReference type="AlphaFoldDB" id="A0AAD4JRX2"/>
<dbReference type="GO" id="GO:0106435">
    <property type="term" value="F:carboxylesterase activity"/>
    <property type="evidence" value="ECO:0007669"/>
    <property type="project" value="UniProtKB-EC"/>
</dbReference>
<keyword evidence="2" id="KW-0719">Serine esterase</keyword>
<organism evidence="8 9">
    <name type="scientific">Drosophila rubida</name>
    <dbReference type="NCBI Taxonomy" id="30044"/>
    <lineage>
        <taxon>Eukaryota</taxon>
        <taxon>Metazoa</taxon>
        <taxon>Ecdysozoa</taxon>
        <taxon>Arthropoda</taxon>
        <taxon>Hexapoda</taxon>
        <taxon>Insecta</taxon>
        <taxon>Pterygota</taxon>
        <taxon>Neoptera</taxon>
        <taxon>Endopterygota</taxon>
        <taxon>Diptera</taxon>
        <taxon>Brachycera</taxon>
        <taxon>Muscomorpha</taxon>
        <taxon>Ephydroidea</taxon>
        <taxon>Drosophilidae</taxon>
        <taxon>Drosophila</taxon>
    </lineage>
</organism>
<gene>
    <name evidence="8" type="ORF">KR093_000398</name>
</gene>
<dbReference type="Pfam" id="PF00135">
    <property type="entry name" value="COesterase"/>
    <property type="match status" value="1"/>
</dbReference>
<dbReference type="EMBL" id="JAJJHW010003409">
    <property type="protein sequence ID" value="KAH8358457.1"/>
    <property type="molecule type" value="Genomic_DNA"/>
</dbReference>
<dbReference type="Proteomes" id="UP001200034">
    <property type="component" value="Unassembled WGS sequence"/>
</dbReference>
<dbReference type="Gene3D" id="3.40.50.1820">
    <property type="entry name" value="alpha/beta hydrolase"/>
    <property type="match status" value="1"/>
</dbReference>
<keyword evidence="4" id="KW-1015">Disulfide bond</keyword>
<protein>
    <recommendedName>
        <fullName evidence="6">carboxylesterase</fullName>
        <ecNumber evidence="6">3.1.1.1</ecNumber>
    </recommendedName>
</protein>
<feature type="domain" description="Carboxylesterase type B" evidence="7">
    <location>
        <begin position="28"/>
        <end position="554"/>
    </location>
</feature>
<evidence type="ECO:0000256" key="2">
    <source>
        <dbReference type="ARBA" id="ARBA00022487"/>
    </source>
</evidence>
<evidence type="ECO:0000256" key="5">
    <source>
        <dbReference type="ARBA" id="ARBA00023180"/>
    </source>
</evidence>
<evidence type="ECO:0000256" key="3">
    <source>
        <dbReference type="ARBA" id="ARBA00022801"/>
    </source>
</evidence>
<dbReference type="EC" id="3.1.1.1" evidence="6"/>
<name>A0AAD4JRX2_9MUSC</name>
<evidence type="ECO:0000313" key="8">
    <source>
        <dbReference type="EMBL" id="KAH8358457.1"/>
    </source>
</evidence>
<evidence type="ECO:0000313" key="9">
    <source>
        <dbReference type="Proteomes" id="UP001200034"/>
    </source>
</evidence>
<dbReference type="InterPro" id="IPR002018">
    <property type="entry name" value="CarbesteraseB"/>
</dbReference>
<evidence type="ECO:0000259" key="7">
    <source>
        <dbReference type="Pfam" id="PF00135"/>
    </source>
</evidence>
<keyword evidence="3" id="KW-0378">Hydrolase</keyword>